<evidence type="ECO:0000256" key="5">
    <source>
        <dbReference type="ARBA" id="ARBA00022833"/>
    </source>
</evidence>
<comment type="caution">
    <text evidence="11">The sequence shown here is derived from an EMBL/GenBank/DDBJ whole genome shotgun (WGS) entry which is preliminary data.</text>
</comment>
<dbReference type="EMBL" id="LVJH01000074">
    <property type="protein sequence ID" value="OAB32895.1"/>
    <property type="molecule type" value="Genomic_DNA"/>
</dbReference>
<dbReference type="InterPro" id="IPR034274">
    <property type="entry name" value="ENP1_M14_CPD"/>
</dbReference>
<dbReference type="SUPFAM" id="SSF54106">
    <property type="entry name" value="LysM domain"/>
    <property type="match status" value="1"/>
</dbReference>
<dbReference type="SMART" id="SM00631">
    <property type="entry name" value="Zn_pept"/>
    <property type="match status" value="1"/>
</dbReference>
<dbReference type="SUPFAM" id="SSF53187">
    <property type="entry name" value="Zn-dependent exopeptidases"/>
    <property type="match status" value="1"/>
</dbReference>
<dbReference type="PROSITE" id="PS51782">
    <property type="entry name" value="LYSM"/>
    <property type="match status" value="1"/>
</dbReference>
<dbReference type="PROSITE" id="PS52035">
    <property type="entry name" value="PEPTIDASE_M14"/>
    <property type="match status" value="1"/>
</dbReference>
<proteinExistence type="inferred from homology"/>
<evidence type="ECO:0000256" key="7">
    <source>
        <dbReference type="PROSITE-ProRule" id="PRU01379"/>
    </source>
</evidence>
<evidence type="ECO:0000259" key="9">
    <source>
        <dbReference type="PROSITE" id="PS51782"/>
    </source>
</evidence>
<keyword evidence="12" id="KW-1185">Reference proteome</keyword>
<evidence type="ECO:0000256" key="4">
    <source>
        <dbReference type="ARBA" id="ARBA00022801"/>
    </source>
</evidence>
<sequence>MLEYIVRQGDTLQRIATARGLKPENIVNANPWATDQPYLIPGQILFIPSTPRRRYAIQIGDTLDRVLEQFSITEQALEGFNPGISRDRFPIGRILVLPSSERMAVVEPQGEYGYKDMMKHIKELLGKYKFIEAHSIGESVMGKSLEILKIGTGKRVIHVNASIHANEWITTLCLMRFVEEYAEAYHNQQMWNGYNPQEWFANCTLWVLPMANPDGVELVQEGITYDNPFCTELMEYNSYRRDFKHWKANIRGVDLGDQFPAHWEEEVNRRGKKLPSPRDYAGTSPLSEPESRALAAFTLDISPDSVISLHSQGQEIYWNYRDYEPEVSEKWSQRLAQVSGYRSVKLQGSDAGYKDWFIQHFKRPGFTVEIGHGVNPLPIQDYRNMSLEVGLIVGELMGF</sequence>
<dbReference type="SMART" id="SM00257">
    <property type="entry name" value="LysM"/>
    <property type="match status" value="2"/>
</dbReference>
<evidence type="ECO:0000313" key="12">
    <source>
        <dbReference type="Proteomes" id="UP000076967"/>
    </source>
</evidence>
<accession>A0A168BYY7</accession>
<dbReference type="Pfam" id="PF00246">
    <property type="entry name" value="Peptidase_M14"/>
    <property type="match status" value="1"/>
</dbReference>
<dbReference type="OrthoDB" id="9802862at2"/>
<dbReference type="RefSeq" id="WP_068538059.1">
    <property type="nucleotide sequence ID" value="NZ_LVJH01000074.1"/>
</dbReference>
<reference evidence="11 12" key="1">
    <citation type="submission" date="2016-03" db="EMBL/GenBank/DDBJ databases">
        <title>Draft genome sequence of Paenibacillus glacialis DSM 22343.</title>
        <authorList>
            <person name="Shin S.-K."/>
            <person name="Yi H."/>
        </authorList>
    </citation>
    <scope>NUCLEOTIDE SEQUENCE [LARGE SCALE GENOMIC DNA]</scope>
    <source>
        <strain evidence="11 12">DSM 22343</strain>
    </source>
</reference>
<comment type="similarity">
    <text evidence="2 7">Belongs to the peptidase M14 family.</text>
</comment>
<dbReference type="AlphaFoldDB" id="A0A168BYY7"/>
<dbReference type="InterPro" id="IPR018392">
    <property type="entry name" value="LysM"/>
</dbReference>
<evidence type="ECO:0000256" key="6">
    <source>
        <dbReference type="ARBA" id="ARBA00023049"/>
    </source>
</evidence>
<dbReference type="GO" id="GO:0004181">
    <property type="term" value="F:metallocarboxypeptidase activity"/>
    <property type="evidence" value="ECO:0007669"/>
    <property type="project" value="InterPro"/>
</dbReference>
<evidence type="ECO:0000256" key="1">
    <source>
        <dbReference type="ARBA" id="ARBA00001947"/>
    </source>
</evidence>
<feature type="domain" description="Peptidase M14" evidence="10">
    <location>
        <begin position="110"/>
        <end position="397"/>
    </location>
</feature>
<dbReference type="InterPro" id="IPR036779">
    <property type="entry name" value="LysM_dom_sf"/>
</dbReference>
<dbReference type="CDD" id="cd00118">
    <property type="entry name" value="LysM"/>
    <property type="match status" value="2"/>
</dbReference>
<organism evidence="11 12">
    <name type="scientific">Paenibacillus glacialis</name>
    <dbReference type="NCBI Taxonomy" id="494026"/>
    <lineage>
        <taxon>Bacteria</taxon>
        <taxon>Bacillati</taxon>
        <taxon>Bacillota</taxon>
        <taxon>Bacilli</taxon>
        <taxon>Bacillales</taxon>
        <taxon>Paenibacillaceae</taxon>
        <taxon>Paenibacillus</taxon>
    </lineage>
</organism>
<dbReference type="Pfam" id="PF01476">
    <property type="entry name" value="LysM"/>
    <property type="match status" value="2"/>
</dbReference>
<dbReference type="Proteomes" id="UP000076967">
    <property type="component" value="Unassembled WGS sequence"/>
</dbReference>
<dbReference type="STRING" id="494026.PGLA_25765"/>
<dbReference type="InterPro" id="IPR000834">
    <property type="entry name" value="Peptidase_M14"/>
</dbReference>
<feature type="active site" description="Proton donor/acceptor" evidence="7">
    <location>
        <position position="369"/>
    </location>
</feature>
<evidence type="ECO:0000256" key="3">
    <source>
        <dbReference type="ARBA" id="ARBA00022670"/>
    </source>
</evidence>
<feature type="region of interest" description="Disordered" evidence="8">
    <location>
        <begin position="268"/>
        <end position="287"/>
    </location>
</feature>
<gene>
    <name evidence="11" type="ORF">PGLA_25765</name>
</gene>
<dbReference type="Gene3D" id="3.10.350.10">
    <property type="entry name" value="LysM domain"/>
    <property type="match status" value="2"/>
</dbReference>
<keyword evidence="4" id="KW-0378">Hydrolase</keyword>
<dbReference type="PANTHER" id="PTHR11705">
    <property type="entry name" value="PROTEASE FAMILY M14 CARBOXYPEPTIDASE A,B"/>
    <property type="match status" value="1"/>
</dbReference>
<evidence type="ECO:0000256" key="2">
    <source>
        <dbReference type="ARBA" id="ARBA00005988"/>
    </source>
</evidence>
<evidence type="ECO:0000256" key="8">
    <source>
        <dbReference type="SAM" id="MobiDB-lite"/>
    </source>
</evidence>
<dbReference type="PRINTS" id="PR00765">
    <property type="entry name" value="CRBOXYPTASEA"/>
</dbReference>
<dbReference type="PANTHER" id="PTHR11705:SF143">
    <property type="entry name" value="SLL0236 PROTEIN"/>
    <property type="match status" value="1"/>
</dbReference>
<evidence type="ECO:0000313" key="11">
    <source>
        <dbReference type="EMBL" id="OAB32895.1"/>
    </source>
</evidence>
<dbReference type="GO" id="GO:0006508">
    <property type="term" value="P:proteolysis"/>
    <property type="evidence" value="ECO:0007669"/>
    <property type="project" value="UniProtKB-KW"/>
</dbReference>
<comment type="cofactor">
    <cofactor evidence="1">
        <name>Zn(2+)</name>
        <dbReference type="ChEBI" id="CHEBI:29105"/>
    </cofactor>
</comment>
<protein>
    <submittedName>
        <fullName evidence="11">Peptidase M14</fullName>
    </submittedName>
</protein>
<keyword evidence="6" id="KW-0482">Metalloprotease</keyword>
<dbReference type="GO" id="GO:0008270">
    <property type="term" value="F:zinc ion binding"/>
    <property type="evidence" value="ECO:0007669"/>
    <property type="project" value="InterPro"/>
</dbReference>
<name>A0A168BYY7_9BACL</name>
<dbReference type="GO" id="GO:0005615">
    <property type="term" value="C:extracellular space"/>
    <property type="evidence" value="ECO:0007669"/>
    <property type="project" value="TreeGrafter"/>
</dbReference>
<evidence type="ECO:0000259" key="10">
    <source>
        <dbReference type="PROSITE" id="PS52035"/>
    </source>
</evidence>
<feature type="domain" description="LysM" evidence="9">
    <location>
        <begin position="2"/>
        <end position="47"/>
    </location>
</feature>
<dbReference type="Gene3D" id="3.40.630.10">
    <property type="entry name" value="Zn peptidases"/>
    <property type="match status" value="1"/>
</dbReference>
<dbReference type="CDD" id="cd06229">
    <property type="entry name" value="M14_Endopeptidase_I"/>
    <property type="match status" value="1"/>
</dbReference>
<keyword evidence="5" id="KW-0862">Zinc</keyword>
<keyword evidence="3" id="KW-0645">Protease</keyword>